<dbReference type="PANTHER" id="PTHR33129:SF1">
    <property type="entry name" value="ATP-BINDING PROTEIN"/>
    <property type="match status" value="1"/>
</dbReference>
<proteinExistence type="predicted"/>
<dbReference type="PANTHER" id="PTHR33129">
    <property type="entry name" value="PROTEIN KINASE DOMAIN-CONTAINING PROTEIN-RELATED"/>
    <property type="match status" value="1"/>
</dbReference>
<name>A0A1Y2G7G3_9FUNG</name>
<dbReference type="AlphaFoldDB" id="A0A1Y2G7G3"/>
<organism evidence="1 2">
    <name type="scientific">Lobosporangium transversale</name>
    <dbReference type="NCBI Taxonomy" id="64571"/>
    <lineage>
        <taxon>Eukaryota</taxon>
        <taxon>Fungi</taxon>
        <taxon>Fungi incertae sedis</taxon>
        <taxon>Mucoromycota</taxon>
        <taxon>Mortierellomycotina</taxon>
        <taxon>Mortierellomycetes</taxon>
        <taxon>Mortierellales</taxon>
        <taxon>Mortierellaceae</taxon>
        <taxon>Lobosporangium</taxon>
    </lineage>
</organism>
<protein>
    <submittedName>
        <fullName evidence="1">Uncharacterized protein</fullName>
    </submittedName>
</protein>
<dbReference type="OrthoDB" id="19861at2759"/>
<evidence type="ECO:0000313" key="2">
    <source>
        <dbReference type="Proteomes" id="UP000193648"/>
    </source>
</evidence>
<reference evidence="1 2" key="1">
    <citation type="submission" date="2016-07" db="EMBL/GenBank/DDBJ databases">
        <title>Pervasive Adenine N6-methylation of Active Genes in Fungi.</title>
        <authorList>
            <consortium name="DOE Joint Genome Institute"/>
            <person name="Mondo S.J."/>
            <person name="Dannebaum R.O."/>
            <person name="Kuo R.C."/>
            <person name="Labutti K."/>
            <person name="Haridas S."/>
            <person name="Kuo A."/>
            <person name="Salamov A."/>
            <person name="Ahrendt S.R."/>
            <person name="Lipzen A."/>
            <person name="Sullivan W."/>
            <person name="Andreopoulos W.B."/>
            <person name="Clum A."/>
            <person name="Lindquist E."/>
            <person name="Daum C."/>
            <person name="Ramamoorthy G.K."/>
            <person name="Gryganskyi A."/>
            <person name="Culley D."/>
            <person name="Magnuson J.K."/>
            <person name="James T.Y."/>
            <person name="O'Malley M.A."/>
            <person name="Stajich J.E."/>
            <person name="Spatafora J.W."/>
            <person name="Visel A."/>
            <person name="Grigoriev I.V."/>
        </authorList>
    </citation>
    <scope>NUCLEOTIDE SEQUENCE [LARGE SCALE GENOMIC DNA]</scope>
    <source>
        <strain evidence="1 2">NRRL 3116</strain>
    </source>
</reference>
<evidence type="ECO:0000313" key="1">
    <source>
        <dbReference type="EMBL" id="ORZ00001.1"/>
    </source>
</evidence>
<dbReference type="GeneID" id="33567744"/>
<dbReference type="RefSeq" id="XP_021876042.1">
    <property type="nucleotide sequence ID" value="XM_022025901.1"/>
</dbReference>
<keyword evidence="2" id="KW-1185">Reference proteome</keyword>
<dbReference type="InParanoid" id="A0A1Y2G7G3"/>
<dbReference type="InterPro" id="IPR052980">
    <property type="entry name" value="Crinkler_effector"/>
</dbReference>
<gene>
    <name evidence="1" type="ORF">BCR41DRAFT_363548</name>
</gene>
<comment type="caution">
    <text evidence="1">The sequence shown here is derived from an EMBL/GenBank/DDBJ whole genome shotgun (WGS) entry which is preliminary data.</text>
</comment>
<dbReference type="STRING" id="64571.A0A1Y2G7G3"/>
<dbReference type="Proteomes" id="UP000193648">
    <property type="component" value="Unassembled WGS sequence"/>
</dbReference>
<sequence>MLATSNVEDPPIIIIQRKESSKCYAFGGRSVVRYGDIEDFRPFLDLPSTWFLVDGPPTPLLTEARTIFSVSPKTFHDKNPYKDIEKRVEWKYYMAPWELDELKECRSKVEAFQMVPEDFMEHLYDLIGGVPRYVLEVPQKGLRRYPAEDRCKEEVRAKIEMSTLDRIQQALVNMKILQHFEQAKNSLWYSSRLLYRYPTEDHDRFKLVWASNYIMEKVYDAADDNTWNEILNRLANGKVGEDRGAMFELYMRRILRIGNRCFQARNLDDNTEITIDIKARPDVKWFNTLECYKDKMQGSLWIPNSKRFACVDMLLAPNYLLQVTTNKDHGIKSKPFKAFLKSMRENKWIHSSEEVALIFVVPQDQIKEFMKQNFKTGTNRVDSKATKELLDVKQYIMGIDLQAELRHMRTRTER</sequence>
<accession>A0A1Y2G7G3</accession>
<dbReference type="EMBL" id="MCFF01000064">
    <property type="protein sequence ID" value="ORZ00001.1"/>
    <property type="molecule type" value="Genomic_DNA"/>
</dbReference>